<dbReference type="Proteomes" id="UP001177744">
    <property type="component" value="Unassembled WGS sequence"/>
</dbReference>
<gene>
    <name evidence="2" type="ORF">QTO34_000545</name>
</gene>
<feature type="region of interest" description="Disordered" evidence="1">
    <location>
        <begin position="190"/>
        <end position="324"/>
    </location>
</feature>
<protein>
    <submittedName>
        <fullName evidence="2">Uncharacterized protein</fullName>
    </submittedName>
</protein>
<evidence type="ECO:0000313" key="3">
    <source>
        <dbReference type="Proteomes" id="UP001177744"/>
    </source>
</evidence>
<accession>A0AA40ICP5</accession>
<organism evidence="2 3">
    <name type="scientific">Cnephaeus nilssonii</name>
    <name type="common">Northern bat</name>
    <name type="synonym">Eptesicus nilssonii</name>
    <dbReference type="NCBI Taxonomy" id="3371016"/>
    <lineage>
        <taxon>Eukaryota</taxon>
        <taxon>Metazoa</taxon>
        <taxon>Chordata</taxon>
        <taxon>Craniata</taxon>
        <taxon>Vertebrata</taxon>
        <taxon>Euteleostomi</taxon>
        <taxon>Mammalia</taxon>
        <taxon>Eutheria</taxon>
        <taxon>Laurasiatheria</taxon>
        <taxon>Chiroptera</taxon>
        <taxon>Yangochiroptera</taxon>
        <taxon>Vespertilionidae</taxon>
        <taxon>Cnephaeus</taxon>
    </lineage>
</organism>
<comment type="caution">
    <text evidence="2">The sequence shown here is derived from an EMBL/GenBank/DDBJ whole genome shotgun (WGS) entry which is preliminary data.</text>
</comment>
<name>A0AA40ICP5_CNENI</name>
<dbReference type="AlphaFoldDB" id="A0AA40ICP5"/>
<evidence type="ECO:0000256" key="1">
    <source>
        <dbReference type="SAM" id="MobiDB-lite"/>
    </source>
</evidence>
<dbReference type="EMBL" id="JAULJE010000001">
    <property type="protein sequence ID" value="KAK1346685.1"/>
    <property type="molecule type" value="Genomic_DNA"/>
</dbReference>
<sequence length="324" mass="34601">MDDVGESTLQWRKLERVQAGLRDTPPVHEFCAPGLSYYINLVDTTVAGLERIDSNFERISTVDKIIKLGDSGCSRTSAQDPASIWRERTDTSGTVDTIGRTSAFEREDYYSGLIVPLTDSKDLLALRENFVPPQHEAATEEIQCPFSLKEFRAKILKVFHSAGFPVVLDVVDGGQMVVMQVRLPLVWSRPDPGARPHLDSGVRGLTRTRDPASPGPRGAWPHPDTGARGLTRTLGLVASPGPRGARPPPDPGAHGLTRTRGRAASPGPGTQPHPDAGACGLSWTQGVRPHPDPGVHGLTRTQGCTASPGPGGVRPHPGPGPSVT</sequence>
<reference evidence="2" key="1">
    <citation type="submission" date="2023-06" db="EMBL/GenBank/DDBJ databases">
        <title>Reference genome for the Northern bat (Eptesicus nilssonii), a most northern bat species.</title>
        <authorList>
            <person name="Laine V.N."/>
            <person name="Pulliainen A.T."/>
            <person name="Lilley T.M."/>
        </authorList>
    </citation>
    <scope>NUCLEOTIDE SEQUENCE</scope>
    <source>
        <strain evidence="2">BLF_Eptnil</strain>
        <tissue evidence="2">Kidney</tissue>
    </source>
</reference>
<evidence type="ECO:0000313" key="2">
    <source>
        <dbReference type="EMBL" id="KAK1346685.1"/>
    </source>
</evidence>
<proteinExistence type="predicted"/>
<keyword evidence="3" id="KW-1185">Reference proteome</keyword>